<dbReference type="EMBL" id="JBCITM010000001">
    <property type="protein sequence ID" value="MEN1759192.1"/>
    <property type="molecule type" value="Genomic_DNA"/>
</dbReference>
<reference evidence="4 5" key="1">
    <citation type="submission" date="2024-04" db="EMBL/GenBank/DDBJ databases">
        <title>Genome sequencing and metabolic network reconstruction of aminoacids and betaine degradation by Anoxynatronum sibiricum.</title>
        <authorList>
            <person name="Detkova E.N."/>
            <person name="Boltjanskaja Y.V."/>
            <person name="Mardanov A.V."/>
            <person name="Kevbrin V."/>
        </authorList>
    </citation>
    <scope>NUCLEOTIDE SEQUENCE [LARGE SCALE GENOMIC DNA]</scope>
    <source>
        <strain evidence="4 5">Z-7981</strain>
    </source>
</reference>
<keyword evidence="5" id="KW-1185">Reference proteome</keyword>
<name>A0ABU9VPT7_9CLOT</name>
<dbReference type="InterPro" id="IPR039422">
    <property type="entry name" value="MarR/SlyA-like"/>
</dbReference>
<dbReference type="SMART" id="SM00347">
    <property type="entry name" value="HTH_MARR"/>
    <property type="match status" value="1"/>
</dbReference>
<evidence type="ECO:0000313" key="4">
    <source>
        <dbReference type="EMBL" id="MEN1759192.1"/>
    </source>
</evidence>
<comment type="caution">
    <text evidence="4">The sequence shown here is derived from an EMBL/GenBank/DDBJ whole genome shotgun (WGS) entry which is preliminary data.</text>
</comment>
<protein>
    <submittedName>
        <fullName evidence="4">MarR family transcriptional regulator</fullName>
    </submittedName>
</protein>
<dbReference type="PANTHER" id="PTHR33164:SF56">
    <property type="entry name" value="HTH-TYPE TRANSCRIPTIONAL REGULATOR MHQR"/>
    <property type="match status" value="1"/>
</dbReference>
<keyword evidence="2" id="KW-0804">Transcription</keyword>
<dbReference type="PRINTS" id="PR00598">
    <property type="entry name" value="HTHMARR"/>
</dbReference>
<dbReference type="InterPro" id="IPR036390">
    <property type="entry name" value="WH_DNA-bd_sf"/>
</dbReference>
<dbReference type="Proteomes" id="UP001407405">
    <property type="component" value="Unassembled WGS sequence"/>
</dbReference>
<sequence length="165" mass="19120">MESQDNQQETFTSLKLFVVLNRAARSVNDRIAEDIRSHGLNPTEFAVMELLYNKGDQPVQVIGKKVLIASSSITYVVDKLQNRGYVERSACPNDRRVIYTKLTGRGRDLMKRIFPEHAEMIQQLFSHLTMDEKKMLAEQLKSIGKYAQSFKIEYDRKSEHHRDLS</sequence>
<dbReference type="RefSeq" id="WP_343184565.1">
    <property type="nucleotide sequence ID" value="NZ_JBCITM010000001.1"/>
</dbReference>
<evidence type="ECO:0000256" key="1">
    <source>
        <dbReference type="ARBA" id="ARBA00023015"/>
    </source>
</evidence>
<dbReference type="Pfam" id="PF01047">
    <property type="entry name" value="MarR"/>
    <property type="match status" value="1"/>
</dbReference>
<organism evidence="4 5">
    <name type="scientific">Anoxynatronum sibiricum</name>
    <dbReference type="NCBI Taxonomy" id="210623"/>
    <lineage>
        <taxon>Bacteria</taxon>
        <taxon>Bacillati</taxon>
        <taxon>Bacillota</taxon>
        <taxon>Clostridia</taxon>
        <taxon>Eubacteriales</taxon>
        <taxon>Clostridiaceae</taxon>
        <taxon>Anoxynatronum</taxon>
    </lineage>
</organism>
<feature type="domain" description="HTH marR-type" evidence="3">
    <location>
        <begin position="13"/>
        <end position="145"/>
    </location>
</feature>
<dbReference type="PROSITE" id="PS50995">
    <property type="entry name" value="HTH_MARR_2"/>
    <property type="match status" value="1"/>
</dbReference>
<keyword evidence="1" id="KW-0805">Transcription regulation</keyword>
<dbReference type="InterPro" id="IPR000835">
    <property type="entry name" value="HTH_MarR-typ"/>
</dbReference>
<evidence type="ECO:0000313" key="5">
    <source>
        <dbReference type="Proteomes" id="UP001407405"/>
    </source>
</evidence>
<dbReference type="SUPFAM" id="SSF46785">
    <property type="entry name" value="Winged helix' DNA-binding domain"/>
    <property type="match status" value="1"/>
</dbReference>
<proteinExistence type="predicted"/>
<dbReference type="Gene3D" id="1.10.10.10">
    <property type="entry name" value="Winged helix-like DNA-binding domain superfamily/Winged helix DNA-binding domain"/>
    <property type="match status" value="1"/>
</dbReference>
<dbReference type="PANTHER" id="PTHR33164">
    <property type="entry name" value="TRANSCRIPTIONAL REGULATOR, MARR FAMILY"/>
    <property type="match status" value="1"/>
</dbReference>
<dbReference type="InterPro" id="IPR036388">
    <property type="entry name" value="WH-like_DNA-bd_sf"/>
</dbReference>
<accession>A0ABU9VPT7</accession>
<gene>
    <name evidence="4" type="ORF">AAIG11_01780</name>
</gene>
<evidence type="ECO:0000259" key="3">
    <source>
        <dbReference type="PROSITE" id="PS50995"/>
    </source>
</evidence>
<evidence type="ECO:0000256" key="2">
    <source>
        <dbReference type="ARBA" id="ARBA00023163"/>
    </source>
</evidence>